<evidence type="ECO:0000259" key="10">
    <source>
        <dbReference type="Pfam" id="PF12430"/>
    </source>
</evidence>
<evidence type="ECO:0000256" key="6">
    <source>
        <dbReference type="ARBA" id="ARBA00024145"/>
    </source>
</evidence>
<comment type="subcellular location">
    <subcellularLocation>
        <location evidence="1">Membrane</location>
        <topology evidence="1">Multi-pass membrane protein</topology>
    </subcellularLocation>
</comment>
<keyword evidence="3 9" id="KW-0812">Transmembrane</keyword>
<evidence type="ECO:0000256" key="7">
    <source>
        <dbReference type="ARBA" id="ARBA00035085"/>
    </source>
</evidence>
<dbReference type="Pfam" id="PF12537">
    <property type="entry name" value="GPHR_N"/>
    <property type="match status" value="1"/>
</dbReference>
<dbReference type="GO" id="GO:0032580">
    <property type="term" value="C:Golgi cisterna membrane"/>
    <property type="evidence" value="ECO:0007669"/>
    <property type="project" value="TreeGrafter"/>
</dbReference>
<evidence type="ECO:0000256" key="2">
    <source>
        <dbReference type="ARBA" id="ARBA00009478"/>
    </source>
</evidence>
<feature type="domain" description="Abscisic acid G-protein coupled receptor-like" evidence="10">
    <location>
        <begin position="285"/>
        <end position="453"/>
    </location>
</feature>
<comment type="catalytic activity">
    <reaction evidence="6">
        <text>iodide(out) = iodide(in)</text>
        <dbReference type="Rhea" id="RHEA:66324"/>
        <dbReference type="ChEBI" id="CHEBI:16382"/>
    </reaction>
</comment>
<evidence type="ECO:0000313" key="12">
    <source>
        <dbReference type="EnsemblMetazoa" id="XP_019855737.1"/>
    </source>
</evidence>
<dbReference type="AlphaFoldDB" id="A0AAN0JG22"/>
<dbReference type="GO" id="GO:0008308">
    <property type="term" value="F:voltage-gated monoatomic anion channel activity"/>
    <property type="evidence" value="ECO:0007669"/>
    <property type="project" value="TreeGrafter"/>
</dbReference>
<evidence type="ECO:0000313" key="13">
    <source>
        <dbReference type="Proteomes" id="UP000007879"/>
    </source>
</evidence>
<evidence type="ECO:0000256" key="8">
    <source>
        <dbReference type="ARBA" id="ARBA00044702"/>
    </source>
</evidence>
<dbReference type="Proteomes" id="UP000007879">
    <property type="component" value="Unassembled WGS sequence"/>
</dbReference>
<dbReference type="Pfam" id="PF12430">
    <property type="entry name" value="ABA_GPCR"/>
    <property type="match status" value="1"/>
</dbReference>
<dbReference type="InterPro" id="IPR015672">
    <property type="entry name" value="GPHR/GTG"/>
</dbReference>
<feature type="transmembrane region" description="Helical" evidence="9">
    <location>
        <begin position="6"/>
        <end position="27"/>
    </location>
</feature>
<feature type="transmembrane region" description="Helical" evidence="9">
    <location>
        <begin position="353"/>
        <end position="376"/>
    </location>
</feature>
<keyword evidence="13" id="KW-1185">Reference proteome</keyword>
<name>A0AAN0JG22_AMPQE</name>
<sequence>MASFLLDSALMFGTQTLFFGFGWLFFMRKLFKFYEIRNMFVQVLFSVTFALSCTMFELIIFEILGIMDSNSRYFHWQLNLYLILVTLIVVIPLYISSQIARVLPCVRRKMSIWVSVAIWLVFIYFFWKLGDPFPILNRKHGIFSIEQPISRVGVIGVTIIGILSGFGAVNAPYTYMAYFIRNIDDSEISNSERRLLQTMDMIISKKKRIALAKKENSLRYQDDSMSQSSGGKRMMKMWNIFSGISSSSSENISALQTEVASLEELSRQMFVDYVDLRETKDRVVYSKTLKGRYYDIVGHFFSIYCVYKIIMCTINIIFDRVGKVDPVTRGLSILVNWLGFKVDVLFWSQHVSFILVGIIVITSIRGLLITLTKFFYAIASSKSSNAIVLCLAEVMGMYFVSSVLLMRMNVPEEYRTIITRVLGQLDFSFYHRWFDVIFLVSALTSIVFLYIAHQQSSSKRTG</sequence>
<dbReference type="KEGG" id="aqu:100635955"/>
<reference evidence="13" key="1">
    <citation type="journal article" date="2010" name="Nature">
        <title>The Amphimedon queenslandica genome and the evolution of animal complexity.</title>
        <authorList>
            <person name="Srivastava M."/>
            <person name="Simakov O."/>
            <person name="Chapman J."/>
            <person name="Fahey B."/>
            <person name="Gauthier M.E."/>
            <person name="Mitros T."/>
            <person name="Richards G.S."/>
            <person name="Conaco C."/>
            <person name="Dacre M."/>
            <person name="Hellsten U."/>
            <person name="Larroux C."/>
            <person name="Putnam N.H."/>
            <person name="Stanke M."/>
            <person name="Adamska M."/>
            <person name="Darling A."/>
            <person name="Degnan S.M."/>
            <person name="Oakley T.H."/>
            <person name="Plachetzki D.C."/>
            <person name="Zhai Y."/>
            <person name="Adamski M."/>
            <person name="Calcino A."/>
            <person name="Cummins S.F."/>
            <person name="Goodstein D.M."/>
            <person name="Harris C."/>
            <person name="Jackson D.J."/>
            <person name="Leys S.P."/>
            <person name="Shu S."/>
            <person name="Woodcroft B.J."/>
            <person name="Vervoort M."/>
            <person name="Kosik K.S."/>
            <person name="Manning G."/>
            <person name="Degnan B.M."/>
            <person name="Rokhsar D.S."/>
        </authorList>
    </citation>
    <scope>NUCLEOTIDE SEQUENCE [LARGE SCALE GENOMIC DNA]</scope>
</reference>
<feature type="transmembrane region" description="Helical" evidence="9">
    <location>
        <begin position="80"/>
        <end position="100"/>
    </location>
</feature>
<dbReference type="PANTHER" id="PTHR15948:SF0">
    <property type="entry name" value="GOLGI PH REGULATOR A-RELATED"/>
    <property type="match status" value="1"/>
</dbReference>
<reference evidence="12" key="2">
    <citation type="submission" date="2024-06" db="UniProtKB">
        <authorList>
            <consortium name="EnsemblMetazoa"/>
        </authorList>
    </citation>
    <scope>IDENTIFICATION</scope>
</reference>
<dbReference type="EnsemblMetazoa" id="XM_020000178.1">
    <property type="protein sequence ID" value="XP_019855737.1"/>
    <property type="gene ID" value="LOC100635955"/>
</dbReference>
<feature type="transmembrane region" description="Helical" evidence="9">
    <location>
        <begin position="112"/>
        <end position="129"/>
    </location>
</feature>
<comment type="catalytic activity">
    <reaction evidence="7">
        <text>bromide(in) = bromide(out)</text>
        <dbReference type="Rhea" id="RHEA:75383"/>
        <dbReference type="ChEBI" id="CHEBI:15858"/>
    </reaction>
</comment>
<dbReference type="RefSeq" id="XP_019855737.1">
    <property type="nucleotide sequence ID" value="XM_020000178.1"/>
</dbReference>
<protein>
    <recommendedName>
        <fullName evidence="14">Abscisic acid G-protein coupled receptor-like domain-containing protein</fullName>
    </recommendedName>
</protein>
<organism evidence="12 13">
    <name type="scientific">Amphimedon queenslandica</name>
    <name type="common">Sponge</name>
    <dbReference type="NCBI Taxonomy" id="400682"/>
    <lineage>
        <taxon>Eukaryota</taxon>
        <taxon>Metazoa</taxon>
        <taxon>Porifera</taxon>
        <taxon>Demospongiae</taxon>
        <taxon>Heteroscleromorpha</taxon>
        <taxon>Haplosclerida</taxon>
        <taxon>Niphatidae</taxon>
        <taxon>Amphimedon</taxon>
    </lineage>
</organism>
<dbReference type="PANTHER" id="PTHR15948">
    <property type="entry name" value="G-PROTEIN COUPLED RECEPTOR 89-RELATED"/>
    <property type="match status" value="1"/>
</dbReference>
<dbReference type="InterPro" id="IPR022535">
    <property type="entry name" value="Golgi_pH-regulator_cons_dom"/>
</dbReference>
<proteinExistence type="inferred from homology"/>
<dbReference type="GeneID" id="100635955"/>
<feature type="domain" description="Golgi pH regulator conserved" evidence="11">
    <location>
        <begin position="142"/>
        <end position="209"/>
    </location>
</feature>
<feature type="transmembrane region" description="Helical" evidence="9">
    <location>
        <begin position="39"/>
        <end position="60"/>
    </location>
</feature>
<feature type="transmembrane region" description="Helical" evidence="9">
    <location>
        <begin position="430"/>
        <end position="452"/>
    </location>
</feature>
<feature type="transmembrane region" description="Helical" evidence="9">
    <location>
        <begin position="296"/>
        <end position="318"/>
    </location>
</feature>
<feature type="transmembrane region" description="Helical" evidence="9">
    <location>
        <begin position="388"/>
        <end position="410"/>
    </location>
</feature>
<comment type="similarity">
    <text evidence="2">Belongs to the Golgi pH regulator (TC 1.A.38) family.</text>
</comment>
<evidence type="ECO:0000256" key="9">
    <source>
        <dbReference type="SAM" id="Phobius"/>
    </source>
</evidence>
<evidence type="ECO:0000256" key="3">
    <source>
        <dbReference type="ARBA" id="ARBA00022692"/>
    </source>
</evidence>
<accession>A0AAN0JG22</accession>
<dbReference type="InterPro" id="IPR025969">
    <property type="entry name" value="ABA_GPCR_dom"/>
</dbReference>
<evidence type="ECO:0000256" key="5">
    <source>
        <dbReference type="ARBA" id="ARBA00023136"/>
    </source>
</evidence>
<evidence type="ECO:0000256" key="4">
    <source>
        <dbReference type="ARBA" id="ARBA00022989"/>
    </source>
</evidence>
<evidence type="ECO:0000259" key="11">
    <source>
        <dbReference type="Pfam" id="PF12537"/>
    </source>
</evidence>
<keyword evidence="5 9" id="KW-0472">Membrane</keyword>
<comment type="catalytic activity">
    <reaction evidence="8">
        <text>fluoride(in) = fluoride(out)</text>
        <dbReference type="Rhea" id="RHEA:76159"/>
        <dbReference type="ChEBI" id="CHEBI:17051"/>
    </reaction>
</comment>
<dbReference type="GO" id="GO:0051452">
    <property type="term" value="P:intracellular pH reduction"/>
    <property type="evidence" value="ECO:0007669"/>
    <property type="project" value="TreeGrafter"/>
</dbReference>
<evidence type="ECO:0000256" key="1">
    <source>
        <dbReference type="ARBA" id="ARBA00004141"/>
    </source>
</evidence>
<evidence type="ECO:0008006" key="14">
    <source>
        <dbReference type="Google" id="ProtNLM"/>
    </source>
</evidence>
<feature type="transmembrane region" description="Helical" evidence="9">
    <location>
        <begin position="149"/>
        <end position="171"/>
    </location>
</feature>
<keyword evidence="4 9" id="KW-1133">Transmembrane helix</keyword>